<dbReference type="InterPro" id="IPR029058">
    <property type="entry name" value="AB_hydrolase_fold"/>
</dbReference>
<proteinExistence type="predicted"/>
<reference evidence="1 2" key="1">
    <citation type="submission" date="2018-04" db="EMBL/GenBank/DDBJ databases">
        <title>Novel Campyloabacter and Helicobacter Species and Strains.</title>
        <authorList>
            <person name="Mannion A.J."/>
            <person name="Shen Z."/>
            <person name="Fox J.G."/>
        </authorList>
    </citation>
    <scope>NUCLEOTIDE SEQUENCE [LARGE SCALE GENOMIC DNA]</scope>
    <source>
        <strain evidence="1 2">MIT 04-9362</strain>
    </source>
</reference>
<dbReference type="RefSeq" id="WP_115578415.1">
    <property type="nucleotide sequence ID" value="NZ_NXLX01000002.1"/>
</dbReference>
<dbReference type="Gene3D" id="3.40.50.1820">
    <property type="entry name" value="alpha/beta hydrolase"/>
    <property type="match status" value="1"/>
</dbReference>
<dbReference type="AlphaFoldDB" id="A0A3D8JAN4"/>
<name>A0A3D8JAN4_9HELI</name>
<keyword evidence="2" id="KW-1185">Reference proteome</keyword>
<evidence type="ECO:0000313" key="1">
    <source>
        <dbReference type="EMBL" id="RDU74360.1"/>
    </source>
</evidence>
<dbReference type="OrthoDB" id="37047at2"/>
<organism evidence="1 2">
    <name type="scientific">Helicobacter anseris</name>
    <dbReference type="NCBI Taxonomy" id="375926"/>
    <lineage>
        <taxon>Bacteria</taxon>
        <taxon>Pseudomonadati</taxon>
        <taxon>Campylobacterota</taxon>
        <taxon>Epsilonproteobacteria</taxon>
        <taxon>Campylobacterales</taxon>
        <taxon>Helicobacteraceae</taxon>
        <taxon>Helicobacter</taxon>
    </lineage>
</organism>
<sequence length="209" mass="24444">MQVDLLTPADYNEVIIFFSGFGSNKSFFQHLTLPKKTLIFISNYQNNLLNLDFLKDKKITLIAWSMGVAMANRFLPKNLNVIKKIAINGTLQGIDKKNGIPPAIFKYTIKNFNLEIFKKNTFENTLNSANNFLFPKKESLIMELQNIYDTLLNIPSKEEIWDKILISRDDKIFETKYQLNAWENCKPIKINTPHFPFFEFDDWDMLCNI</sequence>
<dbReference type="InterPro" id="IPR007398">
    <property type="entry name" value="BioG"/>
</dbReference>
<accession>A0A3D8JAN4</accession>
<dbReference type="Pfam" id="PF04301">
    <property type="entry name" value="BioG"/>
    <property type="match status" value="1"/>
</dbReference>
<dbReference type="SUPFAM" id="SSF53474">
    <property type="entry name" value="alpha/beta-Hydrolases"/>
    <property type="match status" value="1"/>
</dbReference>
<dbReference type="Proteomes" id="UP000256695">
    <property type="component" value="Unassembled WGS sequence"/>
</dbReference>
<protein>
    <submittedName>
        <fullName evidence="1">DUF452 domain-containing protein</fullName>
    </submittedName>
</protein>
<dbReference type="EMBL" id="NXLX01000002">
    <property type="protein sequence ID" value="RDU74360.1"/>
    <property type="molecule type" value="Genomic_DNA"/>
</dbReference>
<gene>
    <name evidence="1" type="ORF">CQA57_01200</name>
</gene>
<evidence type="ECO:0000313" key="2">
    <source>
        <dbReference type="Proteomes" id="UP000256695"/>
    </source>
</evidence>
<comment type="caution">
    <text evidence="1">The sequence shown here is derived from an EMBL/GenBank/DDBJ whole genome shotgun (WGS) entry which is preliminary data.</text>
</comment>